<dbReference type="GO" id="GO:0051607">
    <property type="term" value="P:defense response to virus"/>
    <property type="evidence" value="ECO:0007669"/>
    <property type="project" value="InterPro"/>
</dbReference>
<reference evidence="2 3" key="1">
    <citation type="journal article" date="2009" name="Proc. Natl. Acad. Sci. U.S.A.">
        <title>Biogeography of the Sulfolobus islandicus pan-genome.</title>
        <authorList>
            <person name="Reno M.L."/>
            <person name="Held N.L."/>
            <person name="Fields C.J."/>
            <person name="Burke P.V."/>
            <person name="Whitaker R.J."/>
        </authorList>
    </citation>
    <scope>NUCLEOTIDE SEQUENCE [LARGE SCALE GENOMIC DNA]</scope>
    <source>
        <strain evidence="3">Y.G.57.14 / Yellowstone #1</strain>
    </source>
</reference>
<proteinExistence type="predicted"/>
<dbReference type="GeneID" id="7807393"/>
<dbReference type="GO" id="GO:0099048">
    <property type="term" value="P:CRISPR-cas system"/>
    <property type="evidence" value="ECO:0007669"/>
    <property type="project" value="InterPro"/>
</dbReference>
<accession>C3NBC4</accession>
<feature type="region of interest" description="Disordered" evidence="1">
    <location>
        <begin position="103"/>
        <end position="125"/>
    </location>
</feature>
<dbReference type="AlphaFoldDB" id="C3NBC4"/>
<dbReference type="HOGENOM" id="CLU_1472150_0_0_2"/>
<feature type="compositionally biased region" description="Basic and acidic residues" evidence="1">
    <location>
        <begin position="104"/>
        <end position="123"/>
    </location>
</feature>
<evidence type="ECO:0000313" key="3">
    <source>
        <dbReference type="Proteomes" id="UP000002308"/>
    </source>
</evidence>
<dbReference type="Gene3D" id="2.60.120.1670">
    <property type="match status" value="1"/>
</dbReference>
<dbReference type="Pfam" id="PF19021">
    <property type="entry name" value="Cmr7A"/>
    <property type="match status" value="1"/>
</dbReference>
<gene>
    <name evidence="2" type="ordered locus">YG5714_0612</name>
</gene>
<organism evidence="2 3">
    <name type="scientific">Saccharolobus islandicus (strain Y.G.57.14 / Yellowstone #1)</name>
    <name type="common">Sulfolobus islandicus</name>
    <dbReference type="NCBI Taxonomy" id="439386"/>
    <lineage>
        <taxon>Archaea</taxon>
        <taxon>Thermoproteota</taxon>
        <taxon>Thermoprotei</taxon>
        <taxon>Sulfolobales</taxon>
        <taxon>Sulfolobaceae</taxon>
        <taxon>Saccharolobus</taxon>
    </lineage>
</organism>
<dbReference type="InterPro" id="IPR043959">
    <property type="entry name" value="Cmr7A"/>
</dbReference>
<name>C3NBC4_SACI7</name>
<evidence type="ECO:0000256" key="1">
    <source>
        <dbReference type="SAM" id="MobiDB-lite"/>
    </source>
</evidence>
<dbReference type="InterPro" id="IPR053743">
    <property type="entry name" value="CRISPR_Cmr7_comp"/>
</dbReference>
<dbReference type="KEGG" id="siy:YG5714_0612"/>
<dbReference type="EMBL" id="CP001403">
    <property type="protein sequence ID" value="ACP44909.1"/>
    <property type="molecule type" value="Genomic_DNA"/>
</dbReference>
<protein>
    <submittedName>
        <fullName evidence="2">Uncharacterized protein</fullName>
    </submittedName>
</protein>
<dbReference type="RefSeq" id="WP_012715738.1">
    <property type="nucleotide sequence ID" value="NC_012622.1"/>
</dbReference>
<dbReference type="Proteomes" id="UP000002308">
    <property type="component" value="Chromosome"/>
</dbReference>
<evidence type="ECO:0000313" key="2">
    <source>
        <dbReference type="EMBL" id="ACP44909.1"/>
    </source>
</evidence>
<sequence>MANGTADEYVFVPLVNDVNYEYNDQTLTLSKISATIKIKILDNNKHITKIKENKNKENKNKVDINNILVLTGYAIDENSLGLVHTLDPCDYVKGILVNGIIEPNGEKKQSGQDPSKQEGEIKRSGQNLSKQEIIFSKAEVMNKLYFIRKSKVDLYNDIKINLITVTESKHVGKTNYRSLKIDNENERDKFKNKIKGITDLYGIDKEEDINNLVEILSGIINYYSI</sequence>